<evidence type="ECO:0000313" key="4">
    <source>
        <dbReference type="Proteomes" id="UP000217448"/>
    </source>
</evidence>
<dbReference type="EMBL" id="NTHN01000285">
    <property type="protein sequence ID" value="PBD18051.1"/>
    <property type="molecule type" value="Genomic_DNA"/>
</dbReference>
<dbReference type="SUPFAM" id="SSF56925">
    <property type="entry name" value="OMPA-like"/>
    <property type="match status" value="1"/>
</dbReference>
<reference evidence="4" key="2">
    <citation type="submission" date="2023-07" db="EMBL/GenBank/DDBJ databases">
        <title>Yangia mangrovi SAOS 153D genome.</title>
        <authorList>
            <person name="Verma A."/>
            <person name="Pal Y."/>
            <person name="Sundharam S."/>
            <person name="Bisht B."/>
            <person name="Srinivasan K."/>
        </authorList>
    </citation>
    <scope>NUCLEOTIDE SEQUENCE [LARGE SCALE GENOMIC DNA]</scope>
    <source>
        <strain evidence="4">SAOS 153D</strain>
    </source>
</reference>
<evidence type="ECO:0000256" key="1">
    <source>
        <dbReference type="SAM" id="MobiDB-lite"/>
    </source>
</evidence>
<dbReference type="OrthoDB" id="7851370at2"/>
<dbReference type="InterPro" id="IPR011250">
    <property type="entry name" value="OMP/PagP_B-barrel"/>
</dbReference>
<gene>
    <name evidence="2" type="ORF">CLG85_018170</name>
    <name evidence="3" type="ORF">CLG85_16845</name>
</gene>
<evidence type="ECO:0000313" key="3">
    <source>
        <dbReference type="EMBL" id="PBD18051.1"/>
    </source>
</evidence>
<reference evidence="2" key="3">
    <citation type="submission" date="2024-05" db="EMBL/GenBank/DDBJ databases">
        <title>Yangia mangrovi SAOS 153D genome.</title>
        <authorList>
            <person name="Verma A."/>
            <person name="Pal Y."/>
            <person name="Sundharam S."/>
            <person name="Bisht B."/>
            <person name="Srinivasan K."/>
        </authorList>
    </citation>
    <scope>NUCLEOTIDE SEQUENCE</scope>
    <source>
        <strain evidence="2">SAOS 153D</strain>
    </source>
</reference>
<dbReference type="AlphaFoldDB" id="A0A2A3JS94"/>
<proteinExistence type="predicted"/>
<organism evidence="3">
    <name type="scientific">Alloyangia mangrovi</name>
    <dbReference type="NCBI Taxonomy" id="1779329"/>
    <lineage>
        <taxon>Bacteria</taxon>
        <taxon>Pseudomonadati</taxon>
        <taxon>Pseudomonadota</taxon>
        <taxon>Alphaproteobacteria</taxon>
        <taxon>Rhodobacterales</taxon>
        <taxon>Roseobacteraceae</taxon>
        <taxon>Alloyangia</taxon>
    </lineage>
</organism>
<feature type="compositionally biased region" description="Acidic residues" evidence="1">
    <location>
        <begin position="45"/>
        <end position="59"/>
    </location>
</feature>
<comment type="caution">
    <text evidence="3">The sequence shown here is derived from an EMBL/GenBank/DDBJ whole genome shotgun (WGS) entry which is preliminary data.</text>
</comment>
<dbReference type="Proteomes" id="UP000217448">
    <property type="component" value="Unassembled WGS sequence"/>
</dbReference>
<sequence length="357" mass="37250">MEKVWIAAAFAGLLAGCGSSGSSNDDCVRDNPLQACEDTSSDGADGTDEDGTDGTDDTVDSGSTRTPEDIGATVASFSFASDMSALTVQINGLDTSPVSAVYERNDRLTDVMGLDDYVAYSVQEDPLDRFFLALGGMSPDESVSAVAVGDGGQFNTVFQDGYYRRVGAFDPPDFESDPASGQVSYVGNYAAVTNVVTRDGLDLKPVGTLPDDYAELDLPGQPVPMTGVIFLNVNFAEAALNGQILNRKMYDPRDVRPEGVSGVTSAGNIILEEGVIDEIGEFAGNGVFTDDSAAGTFSGVFGGEGAAYAAGNTELSWSISSLFGEDGDYDVKEVGMFVLTQCGKSGAREDICSLVAH</sequence>
<dbReference type="RefSeq" id="WP_095883300.1">
    <property type="nucleotide sequence ID" value="NZ_NTHN02000038.1"/>
</dbReference>
<name>A0A2A3JS94_9RHOB</name>
<reference evidence="3" key="1">
    <citation type="submission" date="2017-09" db="EMBL/GenBank/DDBJ databases">
        <title>Yangia sp. SAOS 153D whole genome sequencing.</title>
        <authorList>
            <person name="Verma A."/>
            <person name="Krishnamurthi S."/>
        </authorList>
    </citation>
    <scope>NUCLEOTIDE SEQUENCE [LARGE SCALE GENOMIC DNA]</scope>
    <source>
        <strain evidence="3">SAOS 153D</strain>
    </source>
</reference>
<evidence type="ECO:0008006" key="5">
    <source>
        <dbReference type="Google" id="ProtNLM"/>
    </source>
</evidence>
<dbReference type="PROSITE" id="PS51257">
    <property type="entry name" value="PROKAR_LIPOPROTEIN"/>
    <property type="match status" value="1"/>
</dbReference>
<protein>
    <recommendedName>
        <fullName evidence="5">Thymidylate synthase</fullName>
    </recommendedName>
</protein>
<keyword evidence="4" id="KW-1185">Reference proteome</keyword>
<accession>A0A2A3JS94</accession>
<dbReference type="EMBL" id="NTHN02000038">
    <property type="protein sequence ID" value="MCT4372133.1"/>
    <property type="molecule type" value="Genomic_DNA"/>
</dbReference>
<evidence type="ECO:0000313" key="2">
    <source>
        <dbReference type="EMBL" id="MCT4372133.1"/>
    </source>
</evidence>
<feature type="region of interest" description="Disordered" evidence="1">
    <location>
        <begin position="33"/>
        <end position="67"/>
    </location>
</feature>